<dbReference type="PROSITE" id="PS00036">
    <property type="entry name" value="BZIP_BASIC"/>
    <property type="match status" value="1"/>
</dbReference>
<protein>
    <recommendedName>
        <fullName evidence="3">BZIP domain-containing protein</fullName>
    </recommendedName>
</protein>
<feature type="domain" description="BZIP" evidence="3">
    <location>
        <begin position="91"/>
        <end position="105"/>
    </location>
</feature>
<organism evidence="4">
    <name type="scientific">Ditylum brightwellii</name>
    <dbReference type="NCBI Taxonomy" id="49249"/>
    <lineage>
        <taxon>Eukaryota</taxon>
        <taxon>Sar</taxon>
        <taxon>Stramenopiles</taxon>
        <taxon>Ochrophyta</taxon>
        <taxon>Bacillariophyta</taxon>
        <taxon>Mediophyceae</taxon>
        <taxon>Lithodesmiophycidae</taxon>
        <taxon>Lithodesmiales</taxon>
        <taxon>Lithodesmiaceae</taxon>
        <taxon>Ditylum</taxon>
    </lineage>
</organism>
<evidence type="ECO:0000313" key="4">
    <source>
        <dbReference type="EMBL" id="CAE4635461.1"/>
    </source>
</evidence>
<dbReference type="SMART" id="SM00338">
    <property type="entry name" value="BRLZ"/>
    <property type="match status" value="1"/>
</dbReference>
<evidence type="ECO:0000256" key="2">
    <source>
        <dbReference type="SAM" id="MobiDB-lite"/>
    </source>
</evidence>
<name>A0A7S4S5L6_9STRA</name>
<feature type="region of interest" description="Disordered" evidence="2">
    <location>
        <begin position="1"/>
        <end position="76"/>
    </location>
</feature>
<accession>A0A7S4S5L6</accession>
<feature type="coiled-coil region" evidence="1">
    <location>
        <begin position="96"/>
        <end position="130"/>
    </location>
</feature>
<dbReference type="AlphaFoldDB" id="A0A7S4S5L6"/>
<dbReference type="EMBL" id="HBNS01038127">
    <property type="protein sequence ID" value="CAE4635461.1"/>
    <property type="molecule type" value="Transcribed_RNA"/>
</dbReference>
<dbReference type="Pfam" id="PF00170">
    <property type="entry name" value="bZIP_1"/>
    <property type="match status" value="1"/>
</dbReference>
<dbReference type="GO" id="GO:0003700">
    <property type="term" value="F:DNA-binding transcription factor activity"/>
    <property type="evidence" value="ECO:0007669"/>
    <property type="project" value="InterPro"/>
</dbReference>
<evidence type="ECO:0000259" key="3">
    <source>
        <dbReference type="PROSITE" id="PS00036"/>
    </source>
</evidence>
<dbReference type="InterPro" id="IPR046347">
    <property type="entry name" value="bZIP_sf"/>
</dbReference>
<dbReference type="InterPro" id="IPR004827">
    <property type="entry name" value="bZIP"/>
</dbReference>
<reference evidence="4" key="1">
    <citation type="submission" date="2021-01" db="EMBL/GenBank/DDBJ databases">
        <authorList>
            <person name="Corre E."/>
            <person name="Pelletier E."/>
            <person name="Niang G."/>
            <person name="Scheremetjew M."/>
            <person name="Finn R."/>
            <person name="Kale V."/>
            <person name="Holt S."/>
            <person name="Cochrane G."/>
            <person name="Meng A."/>
            <person name="Brown T."/>
            <person name="Cohen L."/>
        </authorList>
    </citation>
    <scope>NUCLEOTIDE SEQUENCE</scope>
    <source>
        <strain evidence="4">GSO104</strain>
    </source>
</reference>
<dbReference type="CDD" id="cd14686">
    <property type="entry name" value="bZIP"/>
    <property type="match status" value="1"/>
</dbReference>
<gene>
    <name evidence="4" type="ORF">DBRI00130_LOCUS29778</name>
</gene>
<evidence type="ECO:0000256" key="1">
    <source>
        <dbReference type="SAM" id="Coils"/>
    </source>
</evidence>
<dbReference type="Gene3D" id="1.20.5.170">
    <property type="match status" value="1"/>
</dbReference>
<sequence>MAAKEDPKTGATSYGGVQNTGSSLARKKRKEIMSSHRSAHRNHIENDHAVIDMTGTSSPPTKKWKGKIQKRYEPEAPMTKEEIIAWRKTARKQRNRESAAASRQKVRDRIVELENEVDGWKSRYASALETIRRLESLRHMPLQYSLEGEGHAEIEDEHFPRSCAVALNSYVDESPQRTNTASGTVVSPCSSPLLSPNQFTLQPPPLATSHRNQERDHWMDNNQHVIEMISRQA</sequence>
<feature type="compositionally biased region" description="Polar residues" evidence="2">
    <location>
        <begin position="10"/>
        <end position="23"/>
    </location>
</feature>
<keyword evidence="1" id="KW-0175">Coiled coil</keyword>
<dbReference type="SUPFAM" id="SSF57959">
    <property type="entry name" value="Leucine zipper domain"/>
    <property type="match status" value="1"/>
</dbReference>
<proteinExistence type="predicted"/>